<evidence type="ECO:0000256" key="1">
    <source>
        <dbReference type="SAM" id="Phobius"/>
    </source>
</evidence>
<dbReference type="AlphaFoldDB" id="A0A511FEE3"/>
<organism evidence="2 4">
    <name type="scientific">Cellulomonas hominis</name>
    <dbReference type="NCBI Taxonomy" id="156981"/>
    <lineage>
        <taxon>Bacteria</taxon>
        <taxon>Bacillati</taxon>
        <taxon>Actinomycetota</taxon>
        <taxon>Actinomycetes</taxon>
        <taxon>Micrococcales</taxon>
        <taxon>Cellulomonadaceae</taxon>
        <taxon>Cellulomonas</taxon>
    </lineage>
</organism>
<reference evidence="3 5" key="2">
    <citation type="submission" date="2020-08" db="EMBL/GenBank/DDBJ databases">
        <title>Sequencing the genomes of 1000 actinobacteria strains.</title>
        <authorList>
            <person name="Klenk H.-P."/>
        </authorList>
    </citation>
    <scope>NUCLEOTIDE SEQUENCE [LARGE SCALE GENOMIC DNA]</scope>
    <source>
        <strain evidence="3 5">DSM 9581</strain>
    </source>
</reference>
<evidence type="ECO:0000313" key="4">
    <source>
        <dbReference type="Proteomes" id="UP000321723"/>
    </source>
</evidence>
<accession>A0A511FEE3</accession>
<keyword evidence="1" id="KW-0472">Membrane</keyword>
<dbReference type="InterPro" id="IPR004027">
    <property type="entry name" value="SEC_C_motif"/>
</dbReference>
<keyword evidence="1" id="KW-1133">Transmembrane helix</keyword>
<dbReference type="SUPFAM" id="SSF103642">
    <property type="entry name" value="Sec-C motif"/>
    <property type="match status" value="1"/>
</dbReference>
<comment type="caution">
    <text evidence="2">The sequence shown here is derived from an EMBL/GenBank/DDBJ whole genome shotgun (WGS) entry which is preliminary data.</text>
</comment>
<evidence type="ECO:0008006" key="6">
    <source>
        <dbReference type="Google" id="ProtNLM"/>
    </source>
</evidence>
<protein>
    <recommendedName>
        <fullName evidence="6">SEC-C domain-containing protein</fullName>
    </recommendedName>
</protein>
<dbReference type="Proteomes" id="UP000564629">
    <property type="component" value="Unassembled WGS sequence"/>
</dbReference>
<feature type="transmembrane region" description="Helical" evidence="1">
    <location>
        <begin position="466"/>
        <end position="483"/>
    </location>
</feature>
<keyword evidence="4" id="KW-1185">Reference proteome</keyword>
<evidence type="ECO:0000313" key="3">
    <source>
        <dbReference type="EMBL" id="MBB5472848.1"/>
    </source>
</evidence>
<proteinExistence type="predicted"/>
<dbReference type="RefSeq" id="WP_183834930.1">
    <property type="nucleotide sequence ID" value="NZ_BJVQ01000042.1"/>
</dbReference>
<dbReference type="Proteomes" id="UP000321723">
    <property type="component" value="Unassembled WGS sequence"/>
</dbReference>
<name>A0A511FEE3_9CELL</name>
<dbReference type="EMBL" id="BJVQ01000042">
    <property type="protein sequence ID" value="GEL47620.1"/>
    <property type="molecule type" value="Genomic_DNA"/>
</dbReference>
<sequence length="503" mass="54668">MDPLAPFGRQEPCWCGSGKTYRLCHKRWATPQSQPGDPTPPDPEDAIFLSPRVSLARGALSNAMPAGTPITMPAAPSEPRPSPLSYVEHAIATFPTEEPALSVRDLGRLRVDLLHRLSRLPDNTDEVQLELREGVAQAALLAWQTVGTLALTPATLLWNEELDPATFIGRTILLADHVLTPDRILAAASHRTTNAALRHLARTELRREGLIRTGRVISVPSGPALATGGDAAYEAARLDLTNAELTDFIRDQLVIEGPTAREALFVNAKDDFEHEPHMWLYAHFVPGSVDEDGHFQTRMLGHFDPQHDYQPWIAQTIDDAVRAYVQRTADRLVVADLVGAEYVAASPFEARLLRRRNPTFTPGPASAGVWADVPVLRSLESKDLVKILNEDEAVHDLRGRVQLAVKSASDLAGQAKAIQELTDELDHSSAILDRKLRTERAYSAITPAALGTAGLVIGAAGGVPGFAGAAIGAVAGIVPWIGARRNARRDAAYLFVTARRRKR</sequence>
<dbReference type="Pfam" id="PF02810">
    <property type="entry name" value="SEC-C"/>
    <property type="match status" value="1"/>
</dbReference>
<evidence type="ECO:0000313" key="5">
    <source>
        <dbReference type="Proteomes" id="UP000564629"/>
    </source>
</evidence>
<gene>
    <name evidence="2" type="ORF">CHO01_27360</name>
    <name evidence="3" type="ORF">HNR08_001584</name>
</gene>
<reference evidence="2 4" key="1">
    <citation type="submission" date="2019-07" db="EMBL/GenBank/DDBJ databases">
        <title>Whole genome shotgun sequence of Cellulomonas hominis NBRC 16055.</title>
        <authorList>
            <person name="Hosoyama A."/>
            <person name="Uohara A."/>
            <person name="Ohji S."/>
            <person name="Ichikawa N."/>
        </authorList>
    </citation>
    <scope>NUCLEOTIDE SEQUENCE [LARGE SCALE GENOMIC DNA]</scope>
    <source>
        <strain evidence="2 4">NBRC 16055</strain>
    </source>
</reference>
<keyword evidence="1" id="KW-0812">Transmembrane</keyword>
<evidence type="ECO:0000313" key="2">
    <source>
        <dbReference type="EMBL" id="GEL47620.1"/>
    </source>
</evidence>
<dbReference type="EMBL" id="JACHDN010000001">
    <property type="protein sequence ID" value="MBB5472848.1"/>
    <property type="molecule type" value="Genomic_DNA"/>
</dbReference>